<dbReference type="AlphaFoldDB" id="A0A146K8I7"/>
<name>A0A146K8I7_9EUKA</name>
<gene>
    <name evidence="2" type="ORF">TPC1_16072</name>
</gene>
<feature type="region of interest" description="Disordered" evidence="1">
    <location>
        <begin position="87"/>
        <end position="108"/>
    </location>
</feature>
<evidence type="ECO:0000256" key="1">
    <source>
        <dbReference type="SAM" id="MobiDB-lite"/>
    </source>
</evidence>
<accession>A0A146K8I7</accession>
<evidence type="ECO:0000313" key="2">
    <source>
        <dbReference type="EMBL" id="JAP92095.1"/>
    </source>
</evidence>
<dbReference type="EMBL" id="GDID01004511">
    <property type="protein sequence ID" value="JAP92095.1"/>
    <property type="molecule type" value="Transcribed_RNA"/>
</dbReference>
<sequence>QTLQKTFSRQDYISEVEKPRTEVIYRTGVLENVQMDAKYEQSLDLNLSNKRRKPENYNLVPDEVQKPSHIQRHLQRIEEANQQFVTQNRQQLKKQKPEPDLGFKQTQLPENNGLSAIKKHSLLRDTQRQKDLQKLQQLKMKPSVAQAENIKFEYPENDKFTLTKLKENNLRLQRLENDKLLEKFREKEKLNFQKCEEPFWEVDQGLHYTKEVKPLSQHQLELKKLKKHEVDLEKLNPSQKISLKSQKQKKIEREENQEKVLAFDYQQLKRPKFVQSNEFTQKVLTEKNPDWQLLHVKSIMEQDEDKPMYSCFSPDGYFREMMLPQIRSQNVNQRQIPQELRGMVRVMQLPILGEEAQVLGNDDDRMPGDVRVVTRPEYFD</sequence>
<protein>
    <submittedName>
        <fullName evidence="2">Uncharacterized protein</fullName>
    </submittedName>
</protein>
<reference evidence="2" key="1">
    <citation type="submission" date="2015-07" db="EMBL/GenBank/DDBJ databases">
        <title>Adaptation to a free-living lifestyle via gene acquisitions in the diplomonad Trepomonas sp. PC1.</title>
        <authorList>
            <person name="Xu F."/>
            <person name="Jerlstrom-Hultqvist J."/>
            <person name="Kolisko M."/>
            <person name="Simpson A.G.B."/>
            <person name="Roger A.J."/>
            <person name="Svard S.G."/>
            <person name="Andersson J.O."/>
        </authorList>
    </citation>
    <scope>NUCLEOTIDE SEQUENCE</scope>
    <source>
        <strain evidence="2">PC1</strain>
    </source>
</reference>
<organism evidence="2">
    <name type="scientific">Trepomonas sp. PC1</name>
    <dbReference type="NCBI Taxonomy" id="1076344"/>
    <lineage>
        <taxon>Eukaryota</taxon>
        <taxon>Metamonada</taxon>
        <taxon>Diplomonadida</taxon>
        <taxon>Hexamitidae</taxon>
        <taxon>Hexamitinae</taxon>
        <taxon>Trepomonas</taxon>
    </lineage>
</organism>
<feature type="non-terminal residue" evidence="2">
    <location>
        <position position="1"/>
    </location>
</feature>
<proteinExistence type="predicted"/>